<protein>
    <recommendedName>
        <fullName evidence="6">TF-B3 domain-containing protein</fullName>
    </recommendedName>
</protein>
<dbReference type="InterPro" id="IPR003340">
    <property type="entry name" value="B3_DNA-bd"/>
</dbReference>
<dbReference type="Pfam" id="PF02362">
    <property type="entry name" value="B3"/>
    <property type="match status" value="1"/>
</dbReference>
<dbReference type="GO" id="GO:0003677">
    <property type="term" value="F:DNA binding"/>
    <property type="evidence" value="ECO:0007669"/>
    <property type="project" value="UniProtKB-KW"/>
</dbReference>
<keyword evidence="3" id="KW-0238">DNA-binding</keyword>
<feature type="domain" description="TF-B3" evidence="6">
    <location>
        <begin position="1"/>
        <end position="48"/>
    </location>
</feature>
<dbReference type="Gene3D" id="2.40.330.10">
    <property type="entry name" value="DNA-binding pseudobarrel domain"/>
    <property type="match status" value="1"/>
</dbReference>
<keyword evidence="2" id="KW-0805">Transcription regulation</keyword>
<keyword evidence="5" id="KW-0539">Nucleus</keyword>
<dbReference type="SUPFAM" id="SSF101936">
    <property type="entry name" value="DNA-binding pseudobarrel domain"/>
    <property type="match status" value="1"/>
</dbReference>
<dbReference type="GO" id="GO:0005634">
    <property type="term" value="C:nucleus"/>
    <property type="evidence" value="ECO:0007669"/>
    <property type="project" value="UniProtKB-SubCell"/>
</dbReference>
<proteinExistence type="predicted"/>
<evidence type="ECO:0000259" key="6">
    <source>
        <dbReference type="PROSITE" id="PS50863"/>
    </source>
</evidence>
<accession>A0A5J9USH7</accession>
<comment type="caution">
    <text evidence="7">The sequence shown here is derived from an EMBL/GenBank/DDBJ whole genome shotgun (WGS) entry which is preliminary data.</text>
</comment>
<gene>
    <name evidence="7" type="ORF">EJB05_28827</name>
</gene>
<dbReference type="OrthoDB" id="1666376at2759"/>
<dbReference type="EMBL" id="RWGY01000013">
    <property type="protein sequence ID" value="TVU26288.1"/>
    <property type="molecule type" value="Genomic_DNA"/>
</dbReference>
<dbReference type="PANTHER" id="PTHR31920:SF132">
    <property type="entry name" value="TF-B3 DOMAIN-CONTAINING PROTEIN"/>
    <property type="match status" value="1"/>
</dbReference>
<dbReference type="InterPro" id="IPR015300">
    <property type="entry name" value="DNA-bd_pseudobarrel_sf"/>
</dbReference>
<name>A0A5J9USH7_9POAL</name>
<evidence type="ECO:0000256" key="3">
    <source>
        <dbReference type="ARBA" id="ARBA00023125"/>
    </source>
</evidence>
<dbReference type="Proteomes" id="UP000324897">
    <property type="component" value="Chromosome 2"/>
</dbReference>
<evidence type="ECO:0000256" key="1">
    <source>
        <dbReference type="ARBA" id="ARBA00004123"/>
    </source>
</evidence>
<evidence type="ECO:0000313" key="7">
    <source>
        <dbReference type="EMBL" id="TVU26288.1"/>
    </source>
</evidence>
<evidence type="ECO:0000256" key="5">
    <source>
        <dbReference type="ARBA" id="ARBA00023242"/>
    </source>
</evidence>
<feature type="non-terminal residue" evidence="7">
    <location>
        <position position="1"/>
    </location>
</feature>
<dbReference type="AlphaFoldDB" id="A0A5J9USH7"/>
<comment type="subcellular location">
    <subcellularLocation>
        <location evidence="1">Nucleus</location>
    </subcellularLocation>
</comment>
<dbReference type="PROSITE" id="PS50863">
    <property type="entry name" value="B3"/>
    <property type="match status" value="1"/>
</dbReference>
<dbReference type="PANTHER" id="PTHR31920">
    <property type="entry name" value="B3 DOMAIN-CONTAINING"/>
    <property type="match status" value="1"/>
</dbReference>
<dbReference type="Gramene" id="TVU26288">
    <property type="protein sequence ID" value="TVU26288"/>
    <property type="gene ID" value="EJB05_28827"/>
</dbReference>
<sequence length="122" mass="14041">MLTLVKEALGFTEGWKEFVGDHSLHQGHFLVFTYDGHSEFSVVVFSKPGVEDTLALDAQPSEGELLMQKYKKAHRMLMQLAHQKRKHRLSPLWRVMENKEEGKARNDKEACTKEALKCPEET</sequence>
<keyword evidence="8" id="KW-1185">Reference proteome</keyword>
<evidence type="ECO:0000256" key="4">
    <source>
        <dbReference type="ARBA" id="ARBA00023163"/>
    </source>
</evidence>
<reference evidence="7 8" key="1">
    <citation type="journal article" date="2019" name="Sci. Rep.">
        <title>A high-quality genome of Eragrostis curvula grass provides insights into Poaceae evolution and supports new strategies to enhance forage quality.</title>
        <authorList>
            <person name="Carballo J."/>
            <person name="Santos B.A.C.M."/>
            <person name="Zappacosta D."/>
            <person name="Garbus I."/>
            <person name="Selva J.P."/>
            <person name="Gallo C.A."/>
            <person name="Diaz A."/>
            <person name="Albertini E."/>
            <person name="Caccamo M."/>
            <person name="Echenique V."/>
        </authorList>
    </citation>
    <scope>NUCLEOTIDE SEQUENCE [LARGE SCALE GENOMIC DNA]</scope>
    <source>
        <strain evidence="8">cv. Victoria</strain>
        <tissue evidence="7">Leaf</tissue>
    </source>
</reference>
<evidence type="ECO:0000313" key="8">
    <source>
        <dbReference type="Proteomes" id="UP000324897"/>
    </source>
</evidence>
<organism evidence="7 8">
    <name type="scientific">Eragrostis curvula</name>
    <name type="common">weeping love grass</name>
    <dbReference type="NCBI Taxonomy" id="38414"/>
    <lineage>
        <taxon>Eukaryota</taxon>
        <taxon>Viridiplantae</taxon>
        <taxon>Streptophyta</taxon>
        <taxon>Embryophyta</taxon>
        <taxon>Tracheophyta</taxon>
        <taxon>Spermatophyta</taxon>
        <taxon>Magnoliopsida</taxon>
        <taxon>Liliopsida</taxon>
        <taxon>Poales</taxon>
        <taxon>Poaceae</taxon>
        <taxon>PACMAD clade</taxon>
        <taxon>Chloridoideae</taxon>
        <taxon>Eragrostideae</taxon>
        <taxon>Eragrostidinae</taxon>
        <taxon>Eragrostis</taxon>
    </lineage>
</organism>
<dbReference type="InterPro" id="IPR050655">
    <property type="entry name" value="Plant_B3_domain"/>
</dbReference>
<keyword evidence="4" id="KW-0804">Transcription</keyword>
<dbReference type="CDD" id="cd10017">
    <property type="entry name" value="B3_DNA"/>
    <property type="match status" value="1"/>
</dbReference>
<evidence type="ECO:0000256" key="2">
    <source>
        <dbReference type="ARBA" id="ARBA00023015"/>
    </source>
</evidence>